<organism evidence="1 2">
    <name type="scientific">Romanomermis culicivorax</name>
    <name type="common">Nematode worm</name>
    <dbReference type="NCBI Taxonomy" id="13658"/>
    <lineage>
        <taxon>Eukaryota</taxon>
        <taxon>Metazoa</taxon>
        <taxon>Ecdysozoa</taxon>
        <taxon>Nematoda</taxon>
        <taxon>Enoplea</taxon>
        <taxon>Dorylaimia</taxon>
        <taxon>Mermithida</taxon>
        <taxon>Mermithoidea</taxon>
        <taxon>Mermithidae</taxon>
        <taxon>Romanomermis</taxon>
    </lineage>
</organism>
<reference evidence="2" key="1">
    <citation type="submission" date="2022-11" db="UniProtKB">
        <authorList>
            <consortium name="WormBaseParasite"/>
        </authorList>
    </citation>
    <scope>IDENTIFICATION</scope>
</reference>
<keyword evidence="1" id="KW-1185">Reference proteome</keyword>
<evidence type="ECO:0000313" key="1">
    <source>
        <dbReference type="Proteomes" id="UP000887565"/>
    </source>
</evidence>
<name>A0A915IRG6_ROMCU</name>
<dbReference type="WBParaSite" id="nRc.2.0.1.t16607-RA">
    <property type="protein sequence ID" value="nRc.2.0.1.t16607-RA"/>
    <property type="gene ID" value="nRc.2.0.1.g16607"/>
</dbReference>
<evidence type="ECO:0000313" key="2">
    <source>
        <dbReference type="WBParaSite" id="nRc.2.0.1.t16607-RA"/>
    </source>
</evidence>
<accession>A0A915IRG6</accession>
<protein>
    <submittedName>
        <fullName evidence="2">Uncharacterized protein</fullName>
    </submittedName>
</protein>
<proteinExistence type="predicted"/>
<sequence>MHLSVLDEYFFPQFGDIPHHAVSAPANAALAISAPDICKNICKNKTIGDFLQKLAECLPDCLPIHNPLYDI</sequence>
<dbReference type="AlphaFoldDB" id="A0A915IRG6"/>
<dbReference type="Proteomes" id="UP000887565">
    <property type="component" value="Unplaced"/>
</dbReference>